<proteinExistence type="predicted"/>
<evidence type="ECO:0000313" key="3">
    <source>
        <dbReference type="Proteomes" id="UP001211907"/>
    </source>
</evidence>
<name>A0AAD5SUP9_9FUNG</name>
<dbReference type="EMBL" id="JADGJH010001711">
    <property type="protein sequence ID" value="KAJ3110606.1"/>
    <property type="molecule type" value="Genomic_DNA"/>
</dbReference>
<gene>
    <name evidence="2" type="ORF">HK100_002984</name>
</gene>
<organism evidence="2 3">
    <name type="scientific">Physocladia obscura</name>
    <dbReference type="NCBI Taxonomy" id="109957"/>
    <lineage>
        <taxon>Eukaryota</taxon>
        <taxon>Fungi</taxon>
        <taxon>Fungi incertae sedis</taxon>
        <taxon>Chytridiomycota</taxon>
        <taxon>Chytridiomycota incertae sedis</taxon>
        <taxon>Chytridiomycetes</taxon>
        <taxon>Chytridiales</taxon>
        <taxon>Chytriomycetaceae</taxon>
        <taxon>Physocladia</taxon>
    </lineage>
</organism>
<feature type="region of interest" description="Disordered" evidence="1">
    <location>
        <begin position="175"/>
        <end position="233"/>
    </location>
</feature>
<evidence type="ECO:0000256" key="1">
    <source>
        <dbReference type="SAM" id="MobiDB-lite"/>
    </source>
</evidence>
<keyword evidence="3" id="KW-1185">Reference proteome</keyword>
<feature type="compositionally biased region" description="Basic residues" evidence="1">
    <location>
        <begin position="193"/>
        <end position="206"/>
    </location>
</feature>
<sequence>MRYNQTQVKDLLELGATSGYLQQLLHGNADMNLNTATPESVAPMQFVRRFCILCAGNLYLFDTSSPSDLVIDAMPLNPQSKFFFLVLIETTFFATPNKTSKNGWMEILISEIARIGDSERRESDPVITGVPRLSAGSSVTSSVPSLVQSGSAAHRETFPAGSAYRASEAIGIPRGGAFAGLDSDSDGEDGRKSGSRSHSHSQKNHGHLTEAMKSAGKNDGEIGVPKRPKSAKVQVASAFVQF</sequence>
<comment type="caution">
    <text evidence="2">The sequence shown here is derived from an EMBL/GenBank/DDBJ whole genome shotgun (WGS) entry which is preliminary data.</text>
</comment>
<protein>
    <submittedName>
        <fullName evidence="2">Uncharacterized protein</fullName>
    </submittedName>
</protein>
<evidence type="ECO:0000313" key="2">
    <source>
        <dbReference type="EMBL" id="KAJ3110606.1"/>
    </source>
</evidence>
<dbReference type="Proteomes" id="UP001211907">
    <property type="component" value="Unassembled WGS sequence"/>
</dbReference>
<reference evidence="2" key="1">
    <citation type="submission" date="2020-05" db="EMBL/GenBank/DDBJ databases">
        <title>Phylogenomic resolution of chytrid fungi.</title>
        <authorList>
            <person name="Stajich J.E."/>
            <person name="Amses K."/>
            <person name="Simmons R."/>
            <person name="Seto K."/>
            <person name="Myers J."/>
            <person name="Bonds A."/>
            <person name="Quandt C.A."/>
            <person name="Barry K."/>
            <person name="Liu P."/>
            <person name="Grigoriev I."/>
            <person name="Longcore J.E."/>
            <person name="James T.Y."/>
        </authorList>
    </citation>
    <scope>NUCLEOTIDE SEQUENCE</scope>
    <source>
        <strain evidence="2">JEL0513</strain>
    </source>
</reference>
<feature type="region of interest" description="Disordered" evidence="1">
    <location>
        <begin position="120"/>
        <end position="151"/>
    </location>
</feature>
<feature type="compositionally biased region" description="Low complexity" evidence="1">
    <location>
        <begin position="134"/>
        <end position="149"/>
    </location>
</feature>
<dbReference type="AlphaFoldDB" id="A0AAD5SUP9"/>
<accession>A0AAD5SUP9</accession>